<evidence type="ECO:0000256" key="1">
    <source>
        <dbReference type="SAM" id="MobiDB-lite"/>
    </source>
</evidence>
<accession>A0ABQ9XYZ8</accession>
<dbReference type="EMBL" id="JARBJD010000053">
    <property type="protein sequence ID" value="KAK2956679.1"/>
    <property type="molecule type" value="Genomic_DNA"/>
</dbReference>
<organism evidence="2 3">
    <name type="scientific">Blattamonas nauphoetae</name>
    <dbReference type="NCBI Taxonomy" id="2049346"/>
    <lineage>
        <taxon>Eukaryota</taxon>
        <taxon>Metamonada</taxon>
        <taxon>Preaxostyla</taxon>
        <taxon>Oxymonadida</taxon>
        <taxon>Blattamonas</taxon>
    </lineage>
</organism>
<dbReference type="PANTHER" id="PTHR31043">
    <property type="entry name" value="NEPHROCYSTIN-4"/>
    <property type="match status" value="1"/>
</dbReference>
<proteinExistence type="predicted"/>
<protein>
    <submittedName>
        <fullName evidence="2">Uncharacterized protein</fullName>
    </submittedName>
</protein>
<feature type="region of interest" description="Disordered" evidence="1">
    <location>
        <begin position="161"/>
        <end position="225"/>
    </location>
</feature>
<evidence type="ECO:0000313" key="2">
    <source>
        <dbReference type="EMBL" id="KAK2956679.1"/>
    </source>
</evidence>
<feature type="region of interest" description="Disordered" evidence="1">
    <location>
        <begin position="1288"/>
        <end position="1310"/>
    </location>
</feature>
<sequence>MNDILFFLADISHSIVLVIELVFIGLDQFYRVKRELSLGWTTLALPSPSELDDIRTITNSSSSTGFLQLPIAKGTPRSLIYRQELITASSTTLLENSAIFVKICAHSKLSRYSDLLCRHTVFDERNGVKTIAGLLPLHVSHLLRMNFETDLEALRENTKKQDHLEHTQQNTEEEAILAAKGPSRKSKQQIQAEKKIMLKEKGKKKTKGDKPVHKKEKEKESRDERATFAKQLLTVDNEAEIRHREKVNLIFSEKKPKRAKKDKTQTRLSSDSMEEEEEDDDYYNDPESQHSDVDLSIESEADSIIFQDQMDLVPPIRTDRWIDQPTWSADDIASAKSKETPTELRKQAVLEVVPEKAIVGGYHQTKRSVLRLPWVYGNTLLNPVRQETMRLKLNNTTLLVPSVFNDVIARHMKYLRLYEQGLESDLSHTALTRRRLLVMTHNGSIITSSVSCELILGKTINVTKGKQTRQCVCYHANKSEGITLVVHPHPNVSLVFVVLVELEIPIAKGTDSILDGLPAKVTKEIALGWKIYTPFTEYSVPRTKDMKKTVNHDRDVYNGLLVGVPDLTIKPELAVEKRIQCASGNKKTELALNDTPGLTLSLKNLQSTFVYSPALTFPITNTAGPAEKTAIHPKRKKTAKTIKAKETIPRFSFPFSQLHPTPLLYHTRGPTSISSQPAGMVDLGDTTSITPSLTFQLMVPDSDYDNLPVYLRPPWPVKRAQPKPKIVEKPPPPPVEEKEEGVLIEFEMVEGSNRKESVTITEMDHPHPPVTLPSNVCGENTHSPPDVNLSHFFTISFQSFKTPTLTSIGFDTSIFPRHPVFSFRFFSLPTITTPPSDILPLQNSQIPIVLKGSGNACIENEVVASIEVDWARSLSYPTVSDVSQIGFFRILSQSESGIVNSSTLTDYLSNCFLPIDIIDGDTHLQFGTAYAPLSFFVPHTNPHASSTQQIHSISLQLEIFGPTPPLLDVPDDQMAGPEQHTAFQFAVTASQLSHIHPAIHEHRGILNMTISHIAGERTAPKTTLLDHLLTLSQTEAGGHSFFAWRELFFPTLKEVTPTPTDELLSHKMDRLTTEKRSKESIERKTEIEKKKQQDLEMLKLQTSSTARILTPSFGRPIFFELTCRNTKTVQSEFEISVDELDEHFKAKGLSDQNALKCLYLLSQEEGNYFRRVLNRQSSDHNLHRSHFTQKELESLLPFASATMTHTITLNPKQTLNVPFLFVSFDAGTADTDYLSVLNDTRPLSYSSIPQQPKQARVMMDVNDVRNNPKSGYYFAVPGQQPEASGDPTFVRGSSAHQSPTPFSPNRVSVTPGQKTHLLATSAVTNQATTAKLIHRRNQIPRARSHPKSVPQQHLPVREPSALPIFPKTNPDEIVRICGTEGCRNDRLSTLVPAILRIVISDKDTKEKTGLHLCVVCPASPIVDRSFTAYYSETNEIVLSLLSSHDLSTNQYTSSMTPSRLDLQQSDAFFVKNVKIQSGLVGGSEGSMKTSVTDSGLQTITIPTSQSSDSVLLALYNDDDCASLFEVWEVNLVNLPLMTIEGHTAVPCTRSEHFMFEEDPAPTAPSISIPPLAPLLATAKPPTKQTLSFTLTSLCPAPFRTVLAILDKTNSSVSRMWSVLSTTQLDSNPRHLTLLIPLHLSPILTLSIQPDPEEIGETQQLIHYRASTDRTDLVLFRQQMFSLENDQHLLFDWLVLPSYYPRREHASVFLLQQALDEAPHILAYSLDIEYTDDPTVSRCLVLA</sequence>
<feature type="compositionally biased region" description="Acidic residues" evidence="1">
    <location>
        <begin position="272"/>
        <end position="284"/>
    </location>
</feature>
<feature type="compositionally biased region" description="Polar residues" evidence="1">
    <location>
        <begin position="1294"/>
        <end position="1310"/>
    </location>
</feature>
<evidence type="ECO:0000313" key="3">
    <source>
        <dbReference type="Proteomes" id="UP001281761"/>
    </source>
</evidence>
<feature type="region of interest" description="Disordered" evidence="1">
    <location>
        <begin position="255"/>
        <end position="292"/>
    </location>
</feature>
<dbReference type="InterPro" id="IPR029775">
    <property type="entry name" value="NPHP4"/>
</dbReference>
<comment type="caution">
    <text evidence="2">The sequence shown here is derived from an EMBL/GenBank/DDBJ whole genome shotgun (WGS) entry which is preliminary data.</text>
</comment>
<keyword evidence="3" id="KW-1185">Reference proteome</keyword>
<reference evidence="2 3" key="1">
    <citation type="journal article" date="2022" name="bioRxiv">
        <title>Genomics of Preaxostyla Flagellates Illuminates Evolutionary Transitions and the Path Towards Mitochondrial Loss.</title>
        <authorList>
            <person name="Novak L.V.F."/>
            <person name="Treitli S.C."/>
            <person name="Pyrih J."/>
            <person name="Halakuc P."/>
            <person name="Pipaliya S.V."/>
            <person name="Vacek V."/>
            <person name="Brzon O."/>
            <person name="Soukal P."/>
            <person name="Eme L."/>
            <person name="Dacks J.B."/>
            <person name="Karnkowska A."/>
            <person name="Elias M."/>
            <person name="Hampl V."/>
        </authorList>
    </citation>
    <scope>NUCLEOTIDE SEQUENCE [LARGE SCALE GENOMIC DNA]</scope>
    <source>
        <strain evidence="2">NAU3</strain>
        <tissue evidence="2">Gut</tissue>
    </source>
</reference>
<feature type="compositionally biased region" description="Basic and acidic residues" evidence="1">
    <location>
        <begin position="208"/>
        <end position="225"/>
    </location>
</feature>
<name>A0ABQ9XYZ8_9EUKA</name>
<dbReference type="PANTHER" id="PTHR31043:SF3">
    <property type="entry name" value="NEPHROCYSTIN-4"/>
    <property type="match status" value="1"/>
</dbReference>
<dbReference type="Proteomes" id="UP001281761">
    <property type="component" value="Unassembled WGS sequence"/>
</dbReference>
<gene>
    <name evidence="2" type="ORF">BLNAU_8313</name>
</gene>